<evidence type="ECO:0000256" key="1">
    <source>
        <dbReference type="ARBA" id="ARBA00010923"/>
    </source>
</evidence>
<dbReference type="InterPro" id="IPR000055">
    <property type="entry name" value="Restrct_endonuc_typeI_TRD"/>
</dbReference>
<dbReference type="RefSeq" id="WP_192027385.1">
    <property type="nucleotide sequence ID" value="NZ_JACYTN010000041.1"/>
</dbReference>
<feature type="domain" description="Type I restriction modification DNA specificity" evidence="4">
    <location>
        <begin position="199"/>
        <end position="377"/>
    </location>
</feature>
<comment type="caution">
    <text evidence="5">The sequence shown here is derived from an EMBL/GenBank/DDBJ whole genome shotgun (WGS) entry which is preliminary data.</text>
</comment>
<keyword evidence="5" id="KW-0540">Nuclease</keyword>
<dbReference type="EMBL" id="JACYTN010000041">
    <property type="protein sequence ID" value="MBD8501180.1"/>
    <property type="molecule type" value="Genomic_DNA"/>
</dbReference>
<dbReference type="InterPro" id="IPR052021">
    <property type="entry name" value="Type-I_RS_S_subunit"/>
</dbReference>
<organism evidence="5 6">
    <name type="scientific">Paenibacillus arenosi</name>
    <dbReference type="NCBI Taxonomy" id="2774142"/>
    <lineage>
        <taxon>Bacteria</taxon>
        <taxon>Bacillati</taxon>
        <taxon>Bacillota</taxon>
        <taxon>Bacilli</taxon>
        <taxon>Bacillales</taxon>
        <taxon>Paenibacillaceae</taxon>
        <taxon>Paenibacillus</taxon>
    </lineage>
</organism>
<keyword evidence="3" id="KW-0238">DNA-binding</keyword>
<protein>
    <submittedName>
        <fullName evidence="5">Restriction endonuclease subunit S</fullName>
    </submittedName>
</protein>
<keyword evidence="5" id="KW-0378">Hydrolase</keyword>
<sequence length="391" mass="44913">MSKWEKVKLGDVTKVSGGYAFKSDQFMKNGIPIIRIGNLTSNTVYLDYEICYPQEFWSRNSTYHVKFGDILIAMSGATIGKIGRYEYTDPALLNQRVGLIRINIDELCSNYIYYFVKSYFFLTQIQHLSSGCAQPNISSKQIESIFIPLPPLETQKQIAKTLDNVSELLAMRKQQLVELDNLIKSTFYELFGDPVANEKGWETGIIKDLAVKIQYGTSEKASTEKLQYPILRMNNITYEGNMDFSDLKYIELNEKDLEKHLVNKGEMLFNRTNSKELVGKTAVYREEQPMAYAGYLVRLVPNQRANSEFISAYLNSTYGKKLLFKMAKNIVGMANINAKELSNIKIYIPPLHLQNQFAEIVTKIEEQKAIVKKSIDETQYLFDSLMSEYFE</sequence>
<reference evidence="5 6" key="1">
    <citation type="submission" date="2020-09" db="EMBL/GenBank/DDBJ databases">
        <title>Paenibacillus sp. CAU 1523 isolated from sand of Haeundae Beach.</title>
        <authorList>
            <person name="Kim W."/>
        </authorList>
    </citation>
    <scope>NUCLEOTIDE SEQUENCE [LARGE SCALE GENOMIC DNA]</scope>
    <source>
        <strain evidence="5 6">CAU 1523</strain>
    </source>
</reference>
<name>A0ABR9B4A3_9BACL</name>
<dbReference type="InterPro" id="IPR044946">
    <property type="entry name" value="Restrct_endonuc_typeI_TRD_sf"/>
</dbReference>
<proteinExistence type="inferred from homology"/>
<accession>A0ABR9B4A3</accession>
<dbReference type="PANTHER" id="PTHR30408:SF12">
    <property type="entry name" value="TYPE I RESTRICTION ENZYME MJAVIII SPECIFICITY SUBUNIT"/>
    <property type="match status" value="1"/>
</dbReference>
<gene>
    <name evidence="5" type="ORF">IFO66_23170</name>
</gene>
<dbReference type="PANTHER" id="PTHR30408">
    <property type="entry name" value="TYPE-1 RESTRICTION ENZYME ECOKI SPECIFICITY PROTEIN"/>
    <property type="match status" value="1"/>
</dbReference>
<feature type="domain" description="Type I restriction modification DNA specificity" evidence="4">
    <location>
        <begin position="1"/>
        <end position="179"/>
    </location>
</feature>
<evidence type="ECO:0000313" key="6">
    <source>
        <dbReference type="Proteomes" id="UP000634529"/>
    </source>
</evidence>
<evidence type="ECO:0000256" key="3">
    <source>
        <dbReference type="ARBA" id="ARBA00023125"/>
    </source>
</evidence>
<keyword evidence="2" id="KW-0680">Restriction system</keyword>
<evidence type="ECO:0000313" key="5">
    <source>
        <dbReference type="EMBL" id="MBD8501180.1"/>
    </source>
</evidence>
<dbReference type="GO" id="GO:0004519">
    <property type="term" value="F:endonuclease activity"/>
    <property type="evidence" value="ECO:0007669"/>
    <property type="project" value="UniProtKB-KW"/>
</dbReference>
<dbReference type="Proteomes" id="UP000634529">
    <property type="component" value="Unassembled WGS sequence"/>
</dbReference>
<dbReference type="SUPFAM" id="SSF116734">
    <property type="entry name" value="DNA methylase specificity domain"/>
    <property type="match status" value="2"/>
</dbReference>
<evidence type="ECO:0000259" key="4">
    <source>
        <dbReference type="Pfam" id="PF01420"/>
    </source>
</evidence>
<keyword evidence="6" id="KW-1185">Reference proteome</keyword>
<evidence type="ECO:0000256" key="2">
    <source>
        <dbReference type="ARBA" id="ARBA00022747"/>
    </source>
</evidence>
<dbReference type="Pfam" id="PF01420">
    <property type="entry name" value="Methylase_S"/>
    <property type="match status" value="2"/>
</dbReference>
<keyword evidence="5" id="KW-0255">Endonuclease</keyword>
<dbReference type="Gene3D" id="3.90.220.20">
    <property type="entry name" value="DNA methylase specificity domains"/>
    <property type="match status" value="2"/>
</dbReference>
<dbReference type="CDD" id="cd17524">
    <property type="entry name" value="RMtype1_S_EcoUTORF5051P-TRD2-CR2_like"/>
    <property type="match status" value="1"/>
</dbReference>
<comment type="similarity">
    <text evidence="1">Belongs to the type-I restriction system S methylase family.</text>
</comment>
<dbReference type="CDD" id="cd17278">
    <property type="entry name" value="RMtype1_S_LdeBORF1052P-TRD2-CR2"/>
    <property type="match status" value="1"/>
</dbReference>